<keyword evidence="12" id="KW-1185">Reference proteome</keyword>
<dbReference type="GO" id="GO:0048472">
    <property type="term" value="F:threonine-phosphate decarboxylase activity"/>
    <property type="evidence" value="ECO:0007669"/>
    <property type="project" value="UniProtKB-EC"/>
</dbReference>
<dbReference type="CDD" id="cd00609">
    <property type="entry name" value="AAT_like"/>
    <property type="match status" value="1"/>
</dbReference>
<evidence type="ECO:0000256" key="5">
    <source>
        <dbReference type="ARBA" id="ARBA00022573"/>
    </source>
</evidence>
<dbReference type="InterPro" id="IPR015421">
    <property type="entry name" value="PyrdxlP-dep_Trfase_major"/>
</dbReference>
<evidence type="ECO:0000313" key="11">
    <source>
        <dbReference type="EMBL" id="UWZ80706.1"/>
    </source>
</evidence>
<dbReference type="SUPFAM" id="SSF53383">
    <property type="entry name" value="PLP-dependent transferases"/>
    <property type="match status" value="1"/>
</dbReference>
<dbReference type="PANTHER" id="PTHR42885:SF1">
    <property type="entry name" value="THREONINE-PHOSPHATE DECARBOXYLASE"/>
    <property type="match status" value="1"/>
</dbReference>
<dbReference type="InterPro" id="IPR004839">
    <property type="entry name" value="Aminotransferase_I/II_large"/>
</dbReference>
<accession>A0ABY5ZU16</accession>
<dbReference type="EMBL" id="CP092109">
    <property type="protein sequence ID" value="UWZ80706.1"/>
    <property type="molecule type" value="Genomic_DNA"/>
</dbReference>
<dbReference type="RefSeq" id="WP_260749067.1">
    <property type="nucleotide sequence ID" value="NZ_CP092109.1"/>
</dbReference>
<evidence type="ECO:0000256" key="3">
    <source>
        <dbReference type="ARBA" id="ARBA00004953"/>
    </source>
</evidence>
<keyword evidence="7 11" id="KW-0456">Lyase</keyword>
<evidence type="ECO:0000256" key="6">
    <source>
        <dbReference type="ARBA" id="ARBA00022898"/>
    </source>
</evidence>
<gene>
    <name evidence="11" type="primary">cobD</name>
    <name evidence="11" type="ORF">L9S41_04720</name>
</gene>
<reference evidence="11" key="1">
    <citation type="journal article" date="2022" name="Environ. Microbiol.">
        <title>Geoalkalibacter halelectricus SAP #1 sp. nov. possessing extracellular electron transfer and mineral#reducing capabilities from a haloalkaline environment.</title>
        <authorList>
            <person name="Yadav S."/>
            <person name="Singh R."/>
            <person name="Sundharam S.S."/>
            <person name="Chaudhary S."/>
            <person name="Krishnamurthi S."/>
            <person name="Patil S.A."/>
        </authorList>
    </citation>
    <scope>NUCLEOTIDE SEQUENCE</scope>
    <source>
        <strain evidence="11">SAP-1</strain>
    </source>
</reference>
<dbReference type="PROSITE" id="PS00105">
    <property type="entry name" value="AA_TRANSFER_CLASS_1"/>
    <property type="match status" value="1"/>
</dbReference>
<comment type="catalytic activity">
    <reaction evidence="9">
        <text>O-phospho-L-threonine + H(+) = (R)-1-aminopropan-2-yl phosphate + CO2</text>
        <dbReference type="Rhea" id="RHEA:11492"/>
        <dbReference type="ChEBI" id="CHEBI:15378"/>
        <dbReference type="ChEBI" id="CHEBI:16526"/>
        <dbReference type="ChEBI" id="CHEBI:58563"/>
        <dbReference type="ChEBI" id="CHEBI:58675"/>
        <dbReference type="EC" id="4.1.1.81"/>
    </reaction>
</comment>
<dbReference type="Gene3D" id="3.90.1150.10">
    <property type="entry name" value="Aspartate Aminotransferase, domain 1"/>
    <property type="match status" value="1"/>
</dbReference>
<evidence type="ECO:0000256" key="2">
    <source>
        <dbReference type="ARBA" id="ARBA00003444"/>
    </source>
</evidence>
<dbReference type="InterPro" id="IPR015422">
    <property type="entry name" value="PyrdxlP-dep_Trfase_small"/>
</dbReference>
<dbReference type="Pfam" id="PF00155">
    <property type="entry name" value="Aminotran_1_2"/>
    <property type="match status" value="1"/>
</dbReference>
<evidence type="ECO:0000259" key="10">
    <source>
        <dbReference type="Pfam" id="PF00155"/>
    </source>
</evidence>
<dbReference type="NCBIfam" id="TIGR01140">
    <property type="entry name" value="L_thr_O3P_dcar"/>
    <property type="match status" value="1"/>
</dbReference>
<evidence type="ECO:0000256" key="7">
    <source>
        <dbReference type="ARBA" id="ARBA00023239"/>
    </source>
</evidence>
<evidence type="ECO:0000256" key="4">
    <source>
        <dbReference type="ARBA" id="ARBA00012285"/>
    </source>
</evidence>
<dbReference type="InterPro" id="IPR004838">
    <property type="entry name" value="NHTrfase_class1_PyrdxlP-BS"/>
</dbReference>
<dbReference type="EC" id="4.1.1.81" evidence="4"/>
<evidence type="ECO:0000256" key="1">
    <source>
        <dbReference type="ARBA" id="ARBA00001933"/>
    </source>
</evidence>
<comment type="cofactor">
    <cofactor evidence="1">
        <name>pyridoxal 5'-phosphate</name>
        <dbReference type="ChEBI" id="CHEBI:597326"/>
    </cofactor>
</comment>
<protein>
    <recommendedName>
        <fullName evidence="4">threonine-phosphate decarboxylase</fullName>
        <ecNumber evidence="4">4.1.1.81</ecNumber>
    </recommendedName>
    <alternativeName>
        <fullName evidence="8">L-threonine-O-3-phosphate decarboxylase</fullName>
    </alternativeName>
</protein>
<evidence type="ECO:0000256" key="8">
    <source>
        <dbReference type="ARBA" id="ARBA00029996"/>
    </source>
</evidence>
<dbReference type="Gene3D" id="3.40.640.10">
    <property type="entry name" value="Type I PLP-dependent aspartate aminotransferase-like (Major domain)"/>
    <property type="match status" value="1"/>
</dbReference>
<evidence type="ECO:0000256" key="9">
    <source>
        <dbReference type="ARBA" id="ARBA00048531"/>
    </source>
</evidence>
<dbReference type="PANTHER" id="PTHR42885">
    <property type="entry name" value="HISTIDINOL-PHOSPHATE AMINOTRANSFERASE-RELATED"/>
    <property type="match status" value="1"/>
</dbReference>
<comment type="pathway">
    <text evidence="3">Cofactor biosynthesis; adenosylcobalamin biosynthesis.</text>
</comment>
<dbReference type="InterPro" id="IPR015424">
    <property type="entry name" value="PyrdxlP-dep_Trfase"/>
</dbReference>
<dbReference type="InterPro" id="IPR005860">
    <property type="entry name" value="CobD"/>
</dbReference>
<keyword evidence="6" id="KW-0663">Pyridoxal phosphate</keyword>
<comment type="function">
    <text evidence="2">Decarboxylates L-threonine-O-3-phosphate to yield (R)-1-amino-2-propanol O-2-phosphate, the precursor for the linkage between the nucleotide loop and the corrin ring in cobalamin.</text>
</comment>
<sequence>MQPIEHGGNILQTARELGVAPETILDFSASINPLGVPETVMAAVHACLAHIQHYPEIAGASLTHQLATHHGLPATQFVPGNGSTELIYLLPRVLRPRRALLLAPCFGEYARSLTQSGCAVDPYPLRAEEDFLFDPLRLLHQIRPDTDLVVLANPGNPAGTRMPAEALLELADGLREQALVLVDEAFMDFCPEHSLLPHLLAHANLLVLRSLTKFYAIAGLRAGYLAGPAPIVARLAEAREPWTLSTPGLAAARACLDAEAYRRRTLELIPQWRDQLRRGLQELRFRVFPGQANYLLAHCPPQGPQAPQLAAALREQGLLIRDCSNFVGLDARYLRVAVRLPEENRRLLQALRKLL</sequence>
<feature type="domain" description="Aminotransferase class I/classII large" evidence="10">
    <location>
        <begin position="24"/>
        <end position="351"/>
    </location>
</feature>
<proteinExistence type="predicted"/>
<keyword evidence="5" id="KW-0169">Cobalamin biosynthesis</keyword>
<organism evidence="11 12">
    <name type="scientific">Geoalkalibacter halelectricus</name>
    <dbReference type="NCBI Taxonomy" id="2847045"/>
    <lineage>
        <taxon>Bacteria</taxon>
        <taxon>Pseudomonadati</taxon>
        <taxon>Thermodesulfobacteriota</taxon>
        <taxon>Desulfuromonadia</taxon>
        <taxon>Desulfuromonadales</taxon>
        <taxon>Geoalkalibacteraceae</taxon>
        <taxon>Geoalkalibacter</taxon>
    </lineage>
</organism>
<evidence type="ECO:0000313" key="12">
    <source>
        <dbReference type="Proteomes" id="UP001060414"/>
    </source>
</evidence>
<dbReference type="Proteomes" id="UP001060414">
    <property type="component" value="Chromosome"/>
</dbReference>
<name>A0ABY5ZU16_9BACT</name>